<comment type="caution">
    <text evidence="8">The sequence shown here is derived from an EMBL/GenBank/DDBJ whole genome shotgun (WGS) entry which is preliminary data.</text>
</comment>
<keyword evidence="7" id="KW-0472">Membrane</keyword>
<keyword evidence="7" id="KW-1133">Transmembrane helix</keyword>
<feature type="non-terminal residue" evidence="8">
    <location>
        <position position="198"/>
    </location>
</feature>
<proteinExistence type="inferred from homology"/>
<dbReference type="SUPFAM" id="SSF53756">
    <property type="entry name" value="UDP-Glycosyltransferase/glycogen phosphorylase"/>
    <property type="match status" value="1"/>
</dbReference>
<organism evidence="8 9">
    <name type="scientific">Pristionchus entomophagus</name>
    <dbReference type="NCBI Taxonomy" id="358040"/>
    <lineage>
        <taxon>Eukaryota</taxon>
        <taxon>Metazoa</taxon>
        <taxon>Ecdysozoa</taxon>
        <taxon>Nematoda</taxon>
        <taxon>Chromadorea</taxon>
        <taxon>Rhabditida</taxon>
        <taxon>Rhabditina</taxon>
        <taxon>Diplogasteromorpha</taxon>
        <taxon>Diplogasteroidea</taxon>
        <taxon>Neodiplogasteridae</taxon>
        <taxon>Pristionchus</taxon>
    </lineage>
</organism>
<comment type="catalytic activity">
    <reaction evidence="6">
        <text>glucuronate acceptor + UDP-alpha-D-glucuronate = acceptor beta-D-glucuronoside + UDP + H(+)</text>
        <dbReference type="Rhea" id="RHEA:21032"/>
        <dbReference type="ChEBI" id="CHEBI:15378"/>
        <dbReference type="ChEBI" id="CHEBI:58052"/>
        <dbReference type="ChEBI" id="CHEBI:58223"/>
        <dbReference type="ChEBI" id="CHEBI:132367"/>
        <dbReference type="ChEBI" id="CHEBI:132368"/>
        <dbReference type="EC" id="2.4.1.17"/>
    </reaction>
</comment>
<evidence type="ECO:0000256" key="6">
    <source>
        <dbReference type="ARBA" id="ARBA00047475"/>
    </source>
</evidence>
<evidence type="ECO:0000256" key="1">
    <source>
        <dbReference type="ARBA" id="ARBA00009995"/>
    </source>
</evidence>
<keyword evidence="9" id="KW-1185">Reference proteome</keyword>
<feature type="non-terminal residue" evidence="8">
    <location>
        <position position="1"/>
    </location>
</feature>
<keyword evidence="5" id="KW-0732">Signal</keyword>
<sequence length="198" mass="22253">TFIWKYEKPEDNISDGFGNIVEALWTPQTDLLHDSQLTAFITHGGQGSITESATAGVALVCIPVTGDQFRNCKGVERNGVGMMIEKESLAYDEALEATLRKLITDNRYRQNTRKLAQMIVDRPFPMKDIFVRNMEFLAKYGPLTQISHQGANLTFIEYYLIDVFAFIALGIVLSISLFIFITCKIGIALKHVSIRKAK</sequence>
<evidence type="ECO:0000256" key="2">
    <source>
        <dbReference type="ARBA" id="ARBA00012544"/>
    </source>
</evidence>
<comment type="similarity">
    <text evidence="1">Belongs to the UDP-glycosyltransferase family.</text>
</comment>
<evidence type="ECO:0000313" key="8">
    <source>
        <dbReference type="EMBL" id="GMS82471.1"/>
    </source>
</evidence>
<keyword evidence="4" id="KW-0808">Transferase</keyword>
<dbReference type="AlphaFoldDB" id="A0AAV5SGN8"/>
<dbReference type="CDD" id="cd03784">
    <property type="entry name" value="GT1_Gtf-like"/>
    <property type="match status" value="1"/>
</dbReference>
<feature type="transmembrane region" description="Helical" evidence="7">
    <location>
        <begin position="163"/>
        <end position="189"/>
    </location>
</feature>
<name>A0AAV5SGN8_9BILA</name>
<evidence type="ECO:0000256" key="5">
    <source>
        <dbReference type="ARBA" id="ARBA00022729"/>
    </source>
</evidence>
<dbReference type="Gene3D" id="3.40.50.2000">
    <property type="entry name" value="Glycogen Phosphorylase B"/>
    <property type="match status" value="1"/>
</dbReference>
<dbReference type="PANTHER" id="PTHR48043:SF23">
    <property type="entry name" value="UDP-GLUCURONOSYLTRANSFERASE"/>
    <property type="match status" value="1"/>
</dbReference>
<protein>
    <recommendedName>
        <fullName evidence="2">glucuronosyltransferase</fullName>
        <ecNumber evidence="2">2.4.1.17</ecNumber>
    </recommendedName>
</protein>
<dbReference type="InterPro" id="IPR002213">
    <property type="entry name" value="UDP_glucos_trans"/>
</dbReference>
<dbReference type="EMBL" id="BTSX01000002">
    <property type="protein sequence ID" value="GMS82471.1"/>
    <property type="molecule type" value="Genomic_DNA"/>
</dbReference>
<dbReference type="Proteomes" id="UP001432027">
    <property type="component" value="Unassembled WGS sequence"/>
</dbReference>
<dbReference type="GO" id="GO:0015020">
    <property type="term" value="F:glucuronosyltransferase activity"/>
    <property type="evidence" value="ECO:0007669"/>
    <property type="project" value="UniProtKB-EC"/>
</dbReference>
<dbReference type="InterPro" id="IPR050271">
    <property type="entry name" value="UDP-glycosyltransferase"/>
</dbReference>
<evidence type="ECO:0000256" key="3">
    <source>
        <dbReference type="ARBA" id="ARBA00022676"/>
    </source>
</evidence>
<reference evidence="8" key="1">
    <citation type="submission" date="2023-10" db="EMBL/GenBank/DDBJ databases">
        <title>Genome assembly of Pristionchus species.</title>
        <authorList>
            <person name="Yoshida K."/>
            <person name="Sommer R.J."/>
        </authorList>
    </citation>
    <scope>NUCLEOTIDE SEQUENCE</scope>
    <source>
        <strain evidence="8">RS0144</strain>
    </source>
</reference>
<dbReference type="Pfam" id="PF00201">
    <property type="entry name" value="UDPGT"/>
    <property type="match status" value="1"/>
</dbReference>
<keyword evidence="3" id="KW-0328">Glycosyltransferase</keyword>
<evidence type="ECO:0000313" key="9">
    <source>
        <dbReference type="Proteomes" id="UP001432027"/>
    </source>
</evidence>
<evidence type="ECO:0000256" key="4">
    <source>
        <dbReference type="ARBA" id="ARBA00022679"/>
    </source>
</evidence>
<evidence type="ECO:0000256" key="7">
    <source>
        <dbReference type="SAM" id="Phobius"/>
    </source>
</evidence>
<accession>A0AAV5SGN8</accession>
<keyword evidence="7" id="KW-0812">Transmembrane</keyword>
<dbReference type="PANTHER" id="PTHR48043">
    <property type="entry name" value="EG:EG0003.4 PROTEIN-RELATED"/>
    <property type="match status" value="1"/>
</dbReference>
<dbReference type="EC" id="2.4.1.17" evidence="2"/>
<gene>
    <name evidence="8" type="ORF">PENTCL1PPCAC_4646</name>
</gene>